<accession>D4N0Q4</accession>
<name>D4N0Q4_ANAHA</name>
<dbReference type="KEGG" id="bprl:CL2_15080"/>
<dbReference type="Gene3D" id="3.40.1350.10">
    <property type="match status" value="1"/>
</dbReference>
<reference evidence="1 2" key="2">
    <citation type="submission" date="2010-03" db="EMBL/GenBank/DDBJ databases">
        <authorList>
            <person name="Pajon A."/>
        </authorList>
    </citation>
    <scope>NUCLEOTIDE SEQUENCE [LARGE SCALE GENOMIC DNA]</scope>
    <source>
        <strain evidence="1 2">SSC/2</strain>
    </source>
</reference>
<gene>
    <name evidence="1" type="ORF">CL2_15080</name>
</gene>
<sequence>MKADSADIQGIPDLLILYKDKWASLEVKKNKKASHRPNQDYYVDKMEDMSFSRFIYPENKEDVLNDLEQTFKS</sequence>
<dbReference type="GO" id="GO:0003676">
    <property type="term" value="F:nucleic acid binding"/>
    <property type="evidence" value="ECO:0007669"/>
    <property type="project" value="InterPro"/>
</dbReference>
<organism evidence="1 2">
    <name type="scientific">Anaerostipes hadrus</name>
    <dbReference type="NCBI Taxonomy" id="649756"/>
    <lineage>
        <taxon>Bacteria</taxon>
        <taxon>Bacillati</taxon>
        <taxon>Bacillota</taxon>
        <taxon>Clostridia</taxon>
        <taxon>Lachnospirales</taxon>
        <taxon>Lachnospiraceae</taxon>
        <taxon>Anaerostipes</taxon>
    </lineage>
</organism>
<proteinExistence type="predicted"/>
<dbReference type="EMBL" id="FP929061">
    <property type="protein sequence ID" value="CBL38449.1"/>
    <property type="molecule type" value="Genomic_DNA"/>
</dbReference>
<dbReference type="InterPro" id="IPR011856">
    <property type="entry name" value="tRNA_endonuc-like_dom_sf"/>
</dbReference>
<dbReference type="AlphaFoldDB" id="D4N0Q4"/>
<evidence type="ECO:0000313" key="1">
    <source>
        <dbReference type="EMBL" id="CBL38449.1"/>
    </source>
</evidence>
<evidence type="ECO:0000313" key="2">
    <source>
        <dbReference type="Proteomes" id="UP000008960"/>
    </source>
</evidence>
<dbReference type="PATRIC" id="fig|245018.3.peg.1811"/>
<reference evidence="1 2" key="1">
    <citation type="submission" date="2010-03" db="EMBL/GenBank/DDBJ databases">
        <title>The genome sequence of Clostridiales sp. SSC/2.</title>
        <authorList>
            <consortium name="metaHIT consortium -- http://www.metahit.eu/"/>
            <person name="Pajon A."/>
            <person name="Turner K."/>
            <person name="Parkhill J."/>
            <person name="Duncan S."/>
            <person name="Flint H."/>
        </authorList>
    </citation>
    <scope>NUCLEOTIDE SEQUENCE [LARGE SCALE GENOMIC DNA]</scope>
    <source>
        <strain evidence="1 2">SSC/2</strain>
    </source>
</reference>
<dbReference type="Proteomes" id="UP000008960">
    <property type="component" value="Chromosome"/>
</dbReference>
<protein>
    <submittedName>
        <fullName evidence="1">Uncharacterized protein</fullName>
    </submittedName>
</protein>